<dbReference type="OrthoDB" id="9803192at2"/>
<evidence type="ECO:0000313" key="6">
    <source>
        <dbReference type="EMBL" id="RDV82454.1"/>
    </source>
</evidence>
<dbReference type="Gene3D" id="3.30.70.3270">
    <property type="match status" value="1"/>
</dbReference>
<reference evidence="6 7" key="1">
    <citation type="submission" date="2018-08" db="EMBL/GenBank/DDBJ databases">
        <title>Form III RuBisCO-mediated autotrophy in Thermodesulfobium bacteria.</title>
        <authorList>
            <person name="Toshchakov S.V."/>
            <person name="Kublanov I.V."/>
            <person name="Frolov E."/>
            <person name="Bonch-Osmolovskaya E.A."/>
            <person name="Tourova T.P."/>
            <person name="Chernych N.A."/>
            <person name="Lebedinsky A.V."/>
        </authorList>
    </citation>
    <scope>NUCLEOTIDE SEQUENCE [LARGE SCALE GENOMIC DNA]</scope>
    <source>
        <strain evidence="6 7">SR</strain>
    </source>
</reference>
<dbReference type="RefSeq" id="WP_115792897.1">
    <property type="nucleotide sequence ID" value="NZ_QSLN01000010.1"/>
</dbReference>
<keyword evidence="2" id="KW-0479">Metal-binding</keyword>
<dbReference type="SUPFAM" id="SSF54862">
    <property type="entry name" value="4Fe-4S ferredoxins"/>
    <property type="match status" value="1"/>
</dbReference>
<gene>
    <name evidence="6" type="ORF">DXX99_07590</name>
</gene>
<feature type="domain" description="4Fe-4S ferredoxin-type" evidence="5">
    <location>
        <begin position="74"/>
        <end position="103"/>
    </location>
</feature>
<sequence>MGMLGVVLRNLFTGPVTRRYPSERREYFDGSRGRLVFHPEYCEFCGECERACPTGAIELDTAWDTRRQDYSIVWLRRYNPFKCIFCGNCVEACPYGAIELAEEPAVPRYRKEISVDEIPNWQWTEWVAS</sequence>
<dbReference type="PROSITE" id="PS51379">
    <property type="entry name" value="4FE4S_FER_2"/>
    <property type="match status" value="2"/>
</dbReference>
<proteinExistence type="predicted"/>
<keyword evidence="3" id="KW-0408">Iron</keyword>
<evidence type="ECO:0000256" key="1">
    <source>
        <dbReference type="ARBA" id="ARBA00022485"/>
    </source>
</evidence>
<dbReference type="PROSITE" id="PS00198">
    <property type="entry name" value="4FE4S_FER_1"/>
    <property type="match status" value="2"/>
</dbReference>
<evidence type="ECO:0000256" key="4">
    <source>
        <dbReference type="ARBA" id="ARBA00023014"/>
    </source>
</evidence>
<accession>A0A3D8P3T1</accession>
<dbReference type="InterPro" id="IPR017900">
    <property type="entry name" value="4Fe4S_Fe_S_CS"/>
</dbReference>
<dbReference type="Proteomes" id="UP000256329">
    <property type="component" value="Unassembled WGS sequence"/>
</dbReference>
<protein>
    <submittedName>
        <fullName evidence="6">4Fe-4S dicluster domain-containing protein</fullName>
    </submittedName>
</protein>
<dbReference type="AlphaFoldDB" id="A0A3D8P3T1"/>
<dbReference type="PANTHER" id="PTHR10849">
    <property type="entry name" value="NADH DEHYDROGENASE UBIQUINONE IRON-SULFUR PROTEIN 8, MITOCHONDRIAL"/>
    <property type="match status" value="1"/>
</dbReference>
<dbReference type="GO" id="GO:0046872">
    <property type="term" value="F:metal ion binding"/>
    <property type="evidence" value="ECO:0007669"/>
    <property type="project" value="UniProtKB-KW"/>
</dbReference>
<dbReference type="GO" id="GO:0051539">
    <property type="term" value="F:4 iron, 4 sulfur cluster binding"/>
    <property type="evidence" value="ECO:0007669"/>
    <property type="project" value="UniProtKB-KW"/>
</dbReference>
<evidence type="ECO:0000259" key="5">
    <source>
        <dbReference type="PROSITE" id="PS51379"/>
    </source>
</evidence>
<keyword evidence="4" id="KW-0411">Iron-sulfur</keyword>
<evidence type="ECO:0000313" key="7">
    <source>
        <dbReference type="Proteomes" id="UP000256329"/>
    </source>
</evidence>
<keyword evidence="7" id="KW-1185">Reference proteome</keyword>
<dbReference type="InterPro" id="IPR013283">
    <property type="entry name" value="RLI1"/>
</dbReference>
<keyword evidence="1" id="KW-0004">4Fe-4S</keyword>
<dbReference type="GO" id="GO:0016020">
    <property type="term" value="C:membrane"/>
    <property type="evidence" value="ECO:0007669"/>
    <property type="project" value="InterPro"/>
</dbReference>
<dbReference type="EMBL" id="QSLN01000010">
    <property type="protein sequence ID" value="RDV82454.1"/>
    <property type="molecule type" value="Genomic_DNA"/>
</dbReference>
<evidence type="ECO:0000256" key="3">
    <source>
        <dbReference type="ARBA" id="ARBA00023004"/>
    </source>
</evidence>
<dbReference type="GO" id="GO:0016651">
    <property type="term" value="F:oxidoreductase activity, acting on NAD(P)H"/>
    <property type="evidence" value="ECO:0007669"/>
    <property type="project" value="InterPro"/>
</dbReference>
<dbReference type="Pfam" id="PF12838">
    <property type="entry name" value="Fer4_7"/>
    <property type="match status" value="1"/>
</dbReference>
<dbReference type="InterPro" id="IPR017896">
    <property type="entry name" value="4Fe4S_Fe-S-bd"/>
</dbReference>
<dbReference type="InterPro" id="IPR010226">
    <property type="entry name" value="NADH_quinone_OxRdtase_chainI"/>
</dbReference>
<name>A0A3D8P3T1_9THEO</name>
<dbReference type="PRINTS" id="PR01868">
    <property type="entry name" value="ABCEFAMILY"/>
</dbReference>
<comment type="caution">
    <text evidence="6">The sequence shown here is derived from an EMBL/GenBank/DDBJ whole genome shotgun (WGS) entry which is preliminary data.</text>
</comment>
<feature type="domain" description="4Fe-4S ferredoxin-type" evidence="5">
    <location>
        <begin position="33"/>
        <end position="62"/>
    </location>
</feature>
<evidence type="ECO:0000256" key="2">
    <source>
        <dbReference type="ARBA" id="ARBA00022723"/>
    </source>
</evidence>
<organism evidence="6 7">
    <name type="scientific">Ammonifex thiophilus</name>
    <dbReference type="NCBI Taxonomy" id="444093"/>
    <lineage>
        <taxon>Bacteria</taxon>
        <taxon>Bacillati</taxon>
        <taxon>Bacillota</taxon>
        <taxon>Clostridia</taxon>
        <taxon>Thermoanaerobacterales</taxon>
        <taxon>Thermoanaerobacteraceae</taxon>
        <taxon>Ammonifex</taxon>
    </lineage>
</organism>